<dbReference type="InterPro" id="IPR008554">
    <property type="entry name" value="Glutaredoxin-like"/>
</dbReference>
<dbReference type="InterPro" id="IPR036249">
    <property type="entry name" value="Thioredoxin-like_sf"/>
</dbReference>
<dbReference type="EMBL" id="NVVJ01000001">
    <property type="protein sequence ID" value="PCJ28719.1"/>
    <property type="molecule type" value="Genomic_DNA"/>
</dbReference>
<dbReference type="Proteomes" id="UP000218327">
    <property type="component" value="Unassembled WGS sequence"/>
</dbReference>
<evidence type="ECO:0000313" key="2">
    <source>
        <dbReference type="Proteomes" id="UP000218327"/>
    </source>
</evidence>
<dbReference type="Gene3D" id="3.40.30.10">
    <property type="entry name" value="Glutaredoxin"/>
    <property type="match status" value="1"/>
</dbReference>
<evidence type="ECO:0000313" key="1">
    <source>
        <dbReference type="EMBL" id="PCJ28719.1"/>
    </source>
</evidence>
<proteinExistence type="predicted"/>
<gene>
    <name evidence="1" type="ORF">COA96_00620</name>
</gene>
<reference evidence="2" key="1">
    <citation type="submission" date="2017-08" db="EMBL/GenBank/DDBJ databases">
        <title>A dynamic microbial community with high functional redundancy inhabits the cold, oxic subseafloor aquifer.</title>
        <authorList>
            <person name="Tully B.J."/>
            <person name="Wheat C.G."/>
            <person name="Glazer B.T."/>
            <person name="Huber J.A."/>
        </authorList>
    </citation>
    <scope>NUCLEOTIDE SEQUENCE [LARGE SCALE GENOMIC DNA]</scope>
</reference>
<accession>A0A2A5BB27</accession>
<sequence>MQIKLILYTTAGCHLCEQAEKLLEQLLSLPGNDNQFEVLPVDISLEERLVDLYGIRIPVVKNELSGKEIGWPFELSDLAELLKTA</sequence>
<dbReference type="AlphaFoldDB" id="A0A2A5BB27"/>
<name>A0A2A5BB27_9GAMM</name>
<comment type="caution">
    <text evidence="1">The sequence shown here is derived from an EMBL/GenBank/DDBJ whole genome shotgun (WGS) entry which is preliminary data.</text>
</comment>
<organism evidence="1 2">
    <name type="scientific">SAR86 cluster bacterium</name>
    <dbReference type="NCBI Taxonomy" id="2030880"/>
    <lineage>
        <taxon>Bacteria</taxon>
        <taxon>Pseudomonadati</taxon>
        <taxon>Pseudomonadota</taxon>
        <taxon>Gammaproteobacteria</taxon>
        <taxon>SAR86 cluster</taxon>
    </lineage>
</organism>
<dbReference type="Pfam" id="PF05768">
    <property type="entry name" value="Glrx-like"/>
    <property type="match status" value="1"/>
</dbReference>
<dbReference type="SUPFAM" id="SSF52833">
    <property type="entry name" value="Thioredoxin-like"/>
    <property type="match status" value="1"/>
</dbReference>
<protein>
    <submittedName>
        <fullName evidence="1">Thioredoxin family protein</fullName>
    </submittedName>
</protein>